<gene>
    <name evidence="1" type="ORF">LPJ66_001227</name>
</gene>
<organism evidence="1 2">
    <name type="scientific">Kickxella alabastrina</name>
    <dbReference type="NCBI Taxonomy" id="61397"/>
    <lineage>
        <taxon>Eukaryota</taxon>
        <taxon>Fungi</taxon>
        <taxon>Fungi incertae sedis</taxon>
        <taxon>Zoopagomycota</taxon>
        <taxon>Kickxellomycotina</taxon>
        <taxon>Kickxellomycetes</taxon>
        <taxon>Kickxellales</taxon>
        <taxon>Kickxellaceae</taxon>
        <taxon>Kickxella</taxon>
    </lineage>
</organism>
<protein>
    <submittedName>
        <fullName evidence="1">Uncharacterized protein</fullName>
    </submittedName>
</protein>
<proteinExistence type="predicted"/>
<comment type="caution">
    <text evidence="1">The sequence shown here is derived from an EMBL/GenBank/DDBJ whole genome shotgun (WGS) entry which is preliminary data.</text>
</comment>
<evidence type="ECO:0000313" key="2">
    <source>
        <dbReference type="Proteomes" id="UP001150581"/>
    </source>
</evidence>
<sequence length="533" mass="59396">MFIQKGHIAAQVSNSTSHPSHIISPYSNNSTDNTSPSTREIGHSIDQDSNLSTHIPLTSTLPFELEMRLHKLQNMRQQETHHRQSSGSNSSYSSQETVGDQDKAANAFNVTTKEEHRGNPTDLCRWICGTNPKTDILYRRHILSTTTPITSPLFRLHRPTKVTELLDKYTEFIDRPISSFMGEHRSLDTFKPYVLGDAHSLPCSPQSVLVNDRATHYLPPLVAEEYAGHVSRLSYLVRSLHAIEVADPVFLSDPRTHLLLDLVMDLETKFTLPRVDLLRAHAQNIQEMEKQKQQQQLPSHHIHRPEALGRAESDYDIGDALSWVWNAQTSSSPQSKINSEFGHVGQTTLHHKDSDSDGLRSGCTDVISSEIIFSSARSYDTDDSDEILGFRLQVANALSTDGFSSIVAEKTAVPLQLRHVADTSASNRVSIDSSAFNKMGVRQLAIPPARYLRDIESVTEMTLRFDPKLHPVAGPRSMQVSLPHSGSLSSREVSVAEKQQQSILSSKASTGPRKLRRKSKLVPKQLLSLASDK</sequence>
<reference evidence="1" key="1">
    <citation type="submission" date="2022-07" db="EMBL/GenBank/DDBJ databases">
        <title>Phylogenomic reconstructions and comparative analyses of Kickxellomycotina fungi.</title>
        <authorList>
            <person name="Reynolds N.K."/>
            <person name="Stajich J.E."/>
            <person name="Barry K."/>
            <person name="Grigoriev I.V."/>
            <person name="Crous P."/>
            <person name="Smith M.E."/>
        </authorList>
    </citation>
    <scope>NUCLEOTIDE SEQUENCE</scope>
    <source>
        <strain evidence="1">Benny 63K</strain>
    </source>
</reference>
<name>A0ACC1ITU5_9FUNG</name>
<keyword evidence="2" id="KW-1185">Reference proteome</keyword>
<dbReference type="Proteomes" id="UP001150581">
    <property type="component" value="Unassembled WGS sequence"/>
</dbReference>
<evidence type="ECO:0000313" key="1">
    <source>
        <dbReference type="EMBL" id="KAJ1900804.1"/>
    </source>
</evidence>
<dbReference type="EMBL" id="JANBPG010000059">
    <property type="protein sequence ID" value="KAJ1900804.1"/>
    <property type="molecule type" value="Genomic_DNA"/>
</dbReference>
<accession>A0ACC1ITU5</accession>